<dbReference type="InterPro" id="IPR003489">
    <property type="entry name" value="RHF/RaiA"/>
</dbReference>
<gene>
    <name evidence="1" type="ORF">EQG79_20500</name>
</gene>
<dbReference type="RefSeq" id="WP_077923795.1">
    <property type="nucleotide sequence ID" value="NZ_SBLB01000006.1"/>
</dbReference>
<keyword evidence="1" id="KW-0687">Ribonucleoprotein</keyword>
<dbReference type="SUPFAM" id="SSF69754">
    <property type="entry name" value="Ribosome binding protein Y (YfiA homologue)"/>
    <property type="match status" value="1"/>
</dbReference>
<comment type="caution">
    <text evidence="1">The sequence shown here is derived from an EMBL/GenBank/DDBJ whole genome shotgun (WGS) entry which is preliminary data.</text>
</comment>
<dbReference type="InterPro" id="IPR036567">
    <property type="entry name" value="RHF-like"/>
</dbReference>
<protein>
    <submittedName>
        <fullName evidence="1">30S ribosomal protein S30</fullName>
    </submittedName>
</protein>
<dbReference type="GO" id="GO:0005840">
    <property type="term" value="C:ribosome"/>
    <property type="evidence" value="ECO:0007669"/>
    <property type="project" value="UniProtKB-KW"/>
</dbReference>
<name>A0A4Q2UK59_9BACT</name>
<dbReference type="Gene3D" id="3.30.160.100">
    <property type="entry name" value="Ribosome hibernation promotion factor-like"/>
    <property type="match status" value="1"/>
</dbReference>
<keyword evidence="1" id="KW-0689">Ribosomal protein</keyword>
<dbReference type="AlphaFoldDB" id="A0A4Q2UK59"/>
<reference evidence="1 2" key="1">
    <citation type="submission" date="2019-01" db="EMBL/GenBank/DDBJ databases">
        <title>Spirosoma flava sp. nov., a propanil-degrading bacterium isolated from herbicide-contaminated soil.</title>
        <authorList>
            <person name="Zhang L."/>
            <person name="Jiang J.-D."/>
        </authorList>
    </citation>
    <scope>NUCLEOTIDE SEQUENCE [LARGE SCALE GENOMIC DNA]</scope>
    <source>
        <strain evidence="1 2">TY50</strain>
    </source>
</reference>
<evidence type="ECO:0000313" key="1">
    <source>
        <dbReference type="EMBL" id="RYC67850.1"/>
    </source>
</evidence>
<dbReference type="EMBL" id="SBLB01000006">
    <property type="protein sequence ID" value="RYC67850.1"/>
    <property type="molecule type" value="Genomic_DNA"/>
</dbReference>
<sequence length="98" mass="11435">MEYTIDRIKIDLQTVGFRETPELLNQVEHELRRVMRFRQDIVAADFYLREEGRNPTNNKTVRWRLGIPGTDLFAEGAGPSWAAGLRDASDKLRRQFVD</sequence>
<evidence type="ECO:0000313" key="2">
    <source>
        <dbReference type="Proteomes" id="UP000290407"/>
    </source>
</evidence>
<organism evidence="1 2">
    <name type="scientific">Spirosoma sordidisoli</name>
    <dbReference type="NCBI Taxonomy" id="2502893"/>
    <lineage>
        <taxon>Bacteria</taxon>
        <taxon>Pseudomonadati</taxon>
        <taxon>Bacteroidota</taxon>
        <taxon>Cytophagia</taxon>
        <taxon>Cytophagales</taxon>
        <taxon>Cytophagaceae</taxon>
        <taxon>Spirosoma</taxon>
    </lineage>
</organism>
<proteinExistence type="predicted"/>
<keyword evidence="2" id="KW-1185">Reference proteome</keyword>
<dbReference type="Proteomes" id="UP000290407">
    <property type="component" value="Unassembled WGS sequence"/>
</dbReference>
<dbReference type="Pfam" id="PF02482">
    <property type="entry name" value="Ribosomal_S30AE"/>
    <property type="match status" value="1"/>
</dbReference>
<accession>A0A4Q2UK59</accession>